<dbReference type="Pfam" id="PF02798">
    <property type="entry name" value="GST_N"/>
    <property type="match status" value="1"/>
</dbReference>
<dbReference type="RefSeq" id="WP_085122477.1">
    <property type="nucleotide sequence ID" value="NZ_FWZX01000006.1"/>
</dbReference>
<dbReference type="EMBL" id="FWZX01000006">
    <property type="protein sequence ID" value="SMF16285.1"/>
    <property type="molecule type" value="Genomic_DNA"/>
</dbReference>
<evidence type="ECO:0000259" key="2">
    <source>
        <dbReference type="PROSITE" id="PS50404"/>
    </source>
</evidence>
<dbReference type="PANTHER" id="PTHR44051">
    <property type="entry name" value="GLUTATHIONE S-TRANSFERASE-RELATED"/>
    <property type="match status" value="1"/>
</dbReference>
<evidence type="ECO:0000313" key="4">
    <source>
        <dbReference type="EMBL" id="SMF16285.1"/>
    </source>
</evidence>
<dbReference type="SFLD" id="SFLDS00019">
    <property type="entry name" value="Glutathione_Transferase_(cytos"/>
    <property type="match status" value="1"/>
</dbReference>
<dbReference type="AlphaFoldDB" id="A0A1Y6BSR8"/>
<evidence type="ECO:0000256" key="1">
    <source>
        <dbReference type="RuleBase" id="RU003494"/>
    </source>
</evidence>
<proteinExistence type="inferred from homology"/>
<dbReference type="CDD" id="cd03188">
    <property type="entry name" value="GST_C_Beta"/>
    <property type="match status" value="1"/>
</dbReference>
<dbReference type="CDD" id="cd03057">
    <property type="entry name" value="GST_N_Beta"/>
    <property type="match status" value="1"/>
</dbReference>
<dbReference type="InterPro" id="IPR004045">
    <property type="entry name" value="Glutathione_S-Trfase_N"/>
</dbReference>
<feature type="domain" description="GST N-terminal" evidence="2">
    <location>
        <begin position="1"/>
        <end position="80"/>
    </location>
</feature>
<dbReference type="InterPro" id="IPR010987">
    <property type="entry name" value="Glutathione-S-Trfase_C-like"/>
</dbReference>
<keyword evidence="5" id="KW-1185">Reference proteome</keyword>
<dbReference type="PROSITE" id="PS50404">
    <property type="entry name" value="GST_NTER"/>
    <property type="match status" value="1"/>
</dbReference>
<dbReference type="InterPro" id="IPR036282">
    <property type="entry name" value="Glutathione-S-Trfase_C_sf"/>
</dbReference>
<dbReference type="InterPro" id="IPR036249">
    <property type="entry name" value="Thioredoxin-like_sf"/>
</dbReference>
<accession>A0A1Y6BSR8</accession>
<name>A0A1Y6BSR8_9PROT</name>
<reference evidence="4 5" key="1">
    <citation type="submission" date="2017-04" db="EMBL/GenBank/DDBJ databases">
        <authorList>
            <person name="Afonso C.L."/>
            <person name="Miller P.J."/>
            <person name="Scott M.A."/>
            <person name="Spackman E."/>
            <person name="Goraichik I."/>
            <person name="Dimitrov K.M."/>
            <person name="Suarez D.L."/>
            <person name="Swayne D.E."/>
        </authorList>
    </citation>
    <scope>NUCLEOTIDE SEQUENCE [LARGE SCALE GENOMIC DNA]</scope>
    <source>
        <strain evidence="4 5">USBA 355</strain>
    </source>
</reference>
<gene>
    <name evidence="4" type="ORF">SAMN05428998_10638</name>
</gene>
<dbReference type="SFLD" id="SFLDG01150">
    <property type="entry name" value="Main.1:_Beta-like"/>
    <property type="match status" value="1"/>
</dbReference>
<dbReference type="PROSITE" id="PS50405">
    <property type="entry name" value="GST_CTER"/>
    <property type="match status" value="1"/>
</dbReference>
<protein>
    <submittedName>
        <fullName evidence="4">Glutathione S-transferase</fullName>
    </submittedName>
</protein>
<dbReference type="GO" id="GO:0016740">
    <property type="term" value="F:transferase activity"/>
    <property type="evidence" value="ECO:0007669"/>
    <property type="project" value="UniProtKB-KW"/>
</dbReference>
<dbReference type="SUPFAM" id="SSF52833">
    <property type="entry name" value="Thioredoxin-like"/>
    <property type="match status" value="1"/>
</dbReference>
<evidence type="ECO:0000259" key="3">
    <source>
        <dbReference type="PROSITE" id="PS50405"/>
    </source>
</evidence>
<keyword evidence="4" id="KW-0808">Transferase</keyword>
<feature type="domain" description="GST C-terminal" evidence="3">
    <location>
        <begin position="86"/>
        <end position="209"/>
    </location>
</feature>
<dbReference type="Gene3D" id="1.20.1050.10">
    <property type="match status" value="1"/>
</dbReference>
<dbReference type="SUPFAM" id="SSF47616">
    <property type="entry name" value="GST C-terminal domain-like"/>
    <property type="match status" value="1"/>
</dbReference>
<dbReference type="PANTHER" id="PTHR44051:SF8">
    <property type="entry name" value="GLUTATHIONE S-TRANSFERASE GSTA"/>
    <property type="match status" value="1"/>
</dbReference>
<dbReference type="InterPro" id="IPR040079">
    <property type="entry name" value="Glutathione_S-Trfase"/>
</dbReference>
<dbReference type="Pfam" id="PF00043">
    <property type="entry name" value="GST_C"/>
    <property type="match status" value="1"/>
</dbReference>
<sequence length="209" mass="23139">MLTLYYMPHSCALASHIVLEEVGAGYRSVLVDFRKEQQRKPEYLAVNPKGRVPALATGRGVLTETPAILAFLAQSFPEAGLAPLDDPFAFAELQAVNSYLCSTLHVAHAHRMRGYRWADDPAAIAEMKRKAPQAVGEAFALVERELFRGPWVLGERYTICDPYLFTLAQWLEADGVDPAGLPKVAEHRRRMAERPAVRRALAAELAPAD</sequence>
<dbReference type="Gene3D" id="3.40.30.10">
    <property type="entry name" value="Glutaredoxin"/>
    <property type="match status" value="1"/>
</dbReference>
<dbReference type="STRING" id="560819.SAMN05428998_10638"/>
<organism evidence="4 5">
    <name type="scientific">Tistlia consotensis USBA 355</name>
    <dbReference type="NCBI Taxonomy" id="560819"/>
    <lineage>
        <taxon>Bacteria</taxon>
        <taxon>Pseudomonadati</taxon>
        <taxon>Pseudomonadota</taxon>
        <taxon>Alphaproteobacteria</taxon>
        <taxon>Rhodospirillales</taxon>
        <taxon>Rhodovibrionaceae</taxon>
        <taxon>Tistlia</taxon>
    </lineage>
</organism>
<dbReference type="SFLD" id="SFLDG00358">
    <property type="entry name" value="Main_(cytGST)"/>
    <property type="match status" value="1"/>
</dbReference>
<comment type="similarity">
    <text evidence="1">Belongs to the GST superfamily.</text>
</comment>
<evidence type="ECO:0000313" key="5">
    <source>
        <dbReference type="Proteomes" id="UP000192917"/>
    </source>
</evidence>
<dbReference type="Proteomes" id="UP000192917">
    <property type="component" value="Unassembled WGS sequence"/>
</dbReference>
<dbReference type="InterPro" id="IPR004046">
    <property type="entry name" value="GST_C"/>
</dbReference>